<dbReference type="Proteomes" id="UP001240447">
    <property type="component" value="Unassembled WGS sequence"/>
</dbReference>
<feature type="chain" id="PRO_5045959652" evidence="1">
    <location>
        <begin position="23"/>
        <end position="542"/>
    </location>
</feature>
<keyword evidence="3" id="KW-1185">Reference proteome</keyword>
<organism evidence="2 3">
    <name type="scientific">Nocardioides massiliensis</name>
    <dbReference type="NCBI Taxonomy" id="1325935"/>
    <lineage>
        <taxon>Bacteria</taxon>
        <taxon>Bacillati</taxon>
        <taxon>Actinomycetota</taxon>
        <taxon>Actinomycetes</taxon>
        <taxon>Propionibacteriales</taxon>
        <taxon>Nocardioidaceae</taxon>
        <taxon>Nocardioides</taxon>
    </lineage>
</organism>
<evidence type="ECO:0000313" key="2">
    <source>
        <dbReference type="EMBL" id="MDP9821598.1"/>
    </source>
</evidence>
<feature type="signal peptide" evidence="1">
    <location>
        <begin position="1"/>
        <end position="22"/>
    </location>
</feature>
<dbReference type="RefSeq" id="WP_068122683.1">
    <property type="nucleotide sequence ID" value="NZ_JAUSQM010000001.1"/>
</dbReference>
<accession>A0ABT9NMI4</accession>
<evidence type="ECO:0000313" key="3">
    <source>
        <dbReference type="Proteomes" id="UP001240447"/>
    </source>
</evidence>
<name>A0ABT9NMI4_9ACTN</name>
<evidence type="ECO:0000256" key="1">
    <source>
        <dbReference type="SAM" id="SignalP"/>
    </source>
</evidence>
<protein>
    <submittedName>
        <fullName evidence="2">Uncharacterized protein</fullName>
    </submittedName>
</protein>
<dbReference type="EMBL" id="JAUSQM010000001">
    <property type="protein sequence ID" value="MDP9821598.1"/>
    <property type="molecule type" value="Genomic_DNA"/>
</dbReference>
<keyword evidence="1" id="KW-0732">Signal</keyword>
<gene>
    <name evidence="2" type="ORF">J2S59_001407</name>
</gene>
<proteinExistence type="predicted"/>
<reference evidence="2 3" key="1">
    <citation type="submission" date="2023-07" db="EMBL/GenBank/DDBJ databases">
        <title>Sequencing the genomes of 1000 actinobacteria strains.</title>
        <authorList>
            <person name="Klenk H.-P."/>
        </authorList>
    </citation>
    <scope>NUCLEOTIDE SEQUENCE [LARGE SCALE GENOMIC DNA]</scope>
    <source>
        <strain evidence="2 3">GD13</strain>
    </source>
</reference>
<sequence length="542" mass="58073">MAAPIAAGGLAVSMLAAVPAAADGSDGADGTILADLAAVSTRAADAKSPAVQQGRQVAQGGFGAASTTRPIRRTATVTDFESDPPPPANAAQRLTRVVATQDLQKGEFVAQATFASAPSGAADNAIVAVYFGEYVDGYCTSRISILGETHGSGTGGVFQSDGANLAVKRSRSGETVTLRSSALPARVKAAEPECMLAAVFVDDPDVPVHKTTAPRLSDVHPPEPLKFTITPGDPVQGNYAGKVTRIRLEVRNESRTPATGVRLRAIGKSMKIGKPVRNLGRVDGRTTKHGIIYNVRLQGAKPRKLIFRVTAGGRTFNRAITIARKPAPRRLPSLVGRYFWGHGPASADTGWDTRAAYFVNNRFVYLGFPQGGQRPACRQATKLCKRYAYNARTGRLKIAKAKPVAITSEGFGFRNGRYYPTTLAKKGQRFSVNLKRHDFHGNCLVFCNTRTEWLQFNKNGRFVLSSMSIGSWGVPGSGGQWSTIPPDEKGTYQVIARGRVQLNFASGKKQRHTLAIDHDIRNKPSPGGAGLILGDRNFYLDD</sequence>
<comment type="caution">
    <text evidence="2">The sequence shown here is derived from an EMBL/GenBank/DDBJ whole genome shotgun (WGS) entry which is preliminary data.</text>
</comment>